<dbReference type="RefSeq" id="WP_337696998.1">
    <property type="nucleotide sequence ID" value="NZ_JBBEGN010000013.1"/>
</dbReference>
<name>A0ABU8MVJ6_9PSEU</name>
<feature type="transmembrane region" description="Helical" evidence="1">
    <location>
        <begin position="6"/>
        <end position="25"/>
    </location>
</feature>
<proteinExistence type="predicted"/>
<sequence length="372" mass="39313">MTGVGVLLGLLAVVALLVIGVVLVRRPRTRPLYALAGLFAFGVLAWLASAIASGALDVPGPDRLDGRVAENLCRMAATYCLFVFTFTALPGIASRAAELWHGAVFLLAAIGVVGAAGSVPLPLRDVAAGGVGGQGQAAVVLVSLCADLYFVIAYGTAWWWVARHRRDAGVLRRRALPLSAGLALIVAAALMLATDDVVRWAGAVPPPALSSVAAVLVLVGSTTFVVGLVLVLTRGLVARRRGRRAQTALHRQLEPLWLELNRVFPDDALGPDPTAGRWSRRSRGQWAFHRRVIECRDGLVRLSPFLSTRPGESPSGCDLWRALALAREARVPAGAAKVVAAPDETGLLEEARSMAELARRLRDSAPAGAHAR</sequence>
<feature type="transmembrane region" description="Helical" evidence="1">
    <location>
        <begin position="32"/>
        <end position="56"/>
    </location>
</feature>
<feature type="transmembrane region" description="Helical" evidence="1">
    <location>
        <begin position="213"/>
        <end position="237"/>
    </location>
</feature>
<keyword evidence="1" id="KW-0812">Transmembrane</keyword>
<keyword evidence="1" id="KW-0472">Membrane</keyword>
<dbReference type="NCBIfam" id="NF042915">
    <property type="entry name" value="MAB_1171c_fam"/>
    <property type="match status" value="1"/>
</dbReference>
<comment type="caution">
    <text evidence="3">The sequence shown here is derived from an EMBL/GenBank/DDBJ whole genome shotgun (WGS) entry which is preliminary data.</text>
</comment>
<dbReference type="EMBL" id="JBBEGN010000013">
    <property type="protein sequence ID" value="MEJ2870428.1"/>
    <property type="molecule type" value="Genomic_DNA"/>
</dbReference>
<dbReference type="Pfam" id="PF20182">
    <property type="entry name" value="DUF6545"/>
    <property type="match status" value="1"/>
</dbReference>
<accession>A0ABU8MVJ6</accession>
<feature type="transmembrane region" description="Helical" evidence="1">
    <location>
        <begin position="76"/>
        <end position="92"/>
    </location>
</feature>
<dbReference type="InterPro" id="IPR050039">
    <property type="entry name" value="MAB_1171c-like"/>
</dbReference>
<evidence type="ECO:0000259" key="2">
    <source>
        <dbReference type="Pfam" id="PF20182"/>
    </source>
</evidence>
<keyword evidence="1" id="KW-1133">Transmembrane helix</keyword>
<feature type="transmembrane region" description="Helical" evidence="1">
    <location>
        <begin position="99"/>
        <end position="117"/>
    </location>
</feature>
<reference evidence="3 4" key="1">
    <citation type="submission" date="2024-03" db="EMBL/GenBank/DDBJ databases">
        <title>Actinomycetospora sp. OC33-EN08, a novel actinomycete isolated from wild orchid (Aerides multiflora).</title>
        <authorList>
            <person name="Suriyachadkun C."/>
        </authorList>
    </citation>
    <scope>NUCLEOTIDE SEQUENCE [LARGE SCALE GENOMIC DNA]</scope>
    <source>
        <strain evidence="3 4">OC33-EN08</strain>
    </source>
</reference>
<evidence type="ECO:0000313" key="3">
    <source>
        <dbReference type="EMBL" id="MEJ2870428.1"/>
    </source>
</evidence>
<feature type="transmembrane region" description="Helical" evidence="1">
    <location>
        <begin position="174"/>
        <end position="193"/>
    </location>
</feature>
<evidence type="ECO:0000313" key="4">
    <source>
        <dbReference type="Proteomes" id="UP001385809"/>
    </source>
</evidence>
<feature type="domain" description="DUF6545" evidence="2">
    <location>
        <begin position="248"/>
        <end position="361"/>
    </location>
</feature>
<protein>
    <submittedName>
        <fullName evidence="3">MAB_1171c family putative transporter</fullName>
    </submittedName>
</protein>
<feature type="transmembrane region" description="Helical" evidence="1">
    <location>
        <begin position="137"/>
        <end position="162"/>
    </location>
</feature>
<dbReference type="InterPro" id="IPR046675">
    <property type="entry name" value="DUF6545"/>
</dbReference>
<evidence type="ECO:0000256" key="1">
    <source>
        <dbReference type="SAM" id="Phobius"/>
    </source>
</evidence>
<organism evidence="3 4">
    <name type="scientific">Actinomycetospora aurantiaca</name>
    <dbReference type="NCBI Taxonomy" id="3129233"/>
    <lineage>
        <taxon>Bacteria</taxon>
        <taxon>Bacillati</taxon>
        <taxon>Actinomycetota</taxon>
        <taxon>Actinomycetes</taxon>
        <taxon>Pseudonocardiales</taxon>
        <taxon>Pseudonocardiaceae</taxon>
        <taxon>Actinomycetospora</taxon>
    </lineage>
</organism>
<dbReference type="Proteomes" id="UP001385809">
    <property type="component" value="Unassembled WGS sequence"/>
</dbReference>
<keyword evidence="4" id="KW-1185">Reference proteome</keyword>
<gene>
    <name evidence="3" type="ORF">WCD74_21840</name>
</gene>